<evidence type="ECO:0000256" key="5">
    <source>
        <dbReference type="ARBA" id="ARBA00022989"/>
    </source>
</evidence>
<evidence type="ECO:0000256" key="11">
    <source>
        <dbReference type="SAM" id="Phobius"/>
    </source>
</evidence>
<dbReference type="PANTHER" id="PTHR18843:SF7">
    <property type="entry name" value="LAMINA-ASSOCIATED POLYPEPTIDE 1B ISOFORM 1-RELATED"/>
    <property type="match status" value="1"/>
</dbReference>
<comment type="subcellular location">
    <subcellularLocation>
        <location evidence="9">Endomembrane system</location>
        <topology evidence="9">Single-pass membrane protein</topology>
    </subcellularLocation>
    <subcellularLocation>
        <location evidence="1">Nucleus envelope</location>
    </subcellularLocation>
</comment>
<dbReference type="Gene3D" id="3.40.50.12190">
    <property type="match status" value="1"/>
</dbReference>
<evidence type="ECO:0000256" key="6">
    <source>
        <dbReference type="ARBA" id="ARBA00023136"/>
    </source>
</evidence>
<accession>A0A433TBW8</accession>
<proteinExistence type="inferred from homology"/>
<evidence type="ECO:0000259" key="12">
    <source>
        <dbReference type="Pfam" id="PF05609"/>
    </source>
</evidence>
<feature type="region of interest" description="Disordered" evidence="10">
    <location>
        <begin position="1"/>
        <end position="163"/>
    </location>
</feature>
<evidence type="ECO:0000256" key="8">
    <source>
        <dbReference type="ARBA" id="ARBA00023242"/>
    </source>
</evidence>
<dbReference type="GO" id="GO:0005635">
    <property type="term" value="C:nuclear envelope"/>
    <property type="evidence" value="ECO:0007669"/>
    <property type="project" value="UniProtKB-SubCell"/>
</dbReference>
<reference evidence="13 14" key="1">
    <citation type="submission" date="2019-01" db="EMBL/GenBank/DDBJ databases">
        <title>A draft genome assembly of the solar-powered sea slug Elysia chlorotica.</title>
        <authorList>
            <person name="Cai H."/>
            <person name="Li Q."/>
            <person name="Fang X."/>
            <person name="Li J."/>
            <person name="Curtis N.E."/>
            <person name="Altenburger A."/>
            <person name="Shibata T."/>
            <person name="Feng M."/>
            <person name="Maeda T."/>
            <person name="Schwartz J.A."/>
            <person name="Shigenobu S."/>
            <person name="Lundholm N."/>
            <person name="Nishiyama T."/>
            <person name="Yang H."/>
            <person name="Hasebe M."/>
            <person name="Li S."/>
            <person name="Pierce S.K."/>
            <person name="Wang J."/>
        </authorList>
    </citation>
    <scope>NUCLEOTIDE SEQUENCE [LARGE SCALE GENOMIC DNA]</scope>
    <source>
        <strain evidence="13">EC2010</strain>
        <tissue evidence="13">Whole organism of an adult</tissue>
    </source>
</reference>
<dbReference type="InterPro" id="IPR038599">
    <property type="entry name" value="LAP1C-like_C_sf"/>
</dbReference>
<evidence type="ECO:0000256" key="3">
    <source>
        <dbReference type="ARBA" id="ARBA00022553"/>
    </source>
</evidence>
<dbReference type="AlphaFoldDB" id="A0A433TBW8"/>
<organism evidence="13 14">
    <name type="scientific">Elysia chlorotica</name>
    <name type="common">Eastern emerald elysia</name>
    <name type="synonym">Sea slug</name>
    <dbReference type="NCBI Taxonomy" id="188477"/>
    <lineage>
        <taxon>Eukaryota</taxon>
        <taxon>Metazoa</taxon>
        <taxon>Spiralia</taxon>
        <taxon>Lophotrochozoa</taxon>
        <taxon>Mollusca</taxon>
        <taxon>Gastropoda</taxon>
        <taxon>Heterobranchia</taxon>
        <taxon>Euthyneura</taxon>
        <taxon>Panpulmonata</taxon>
        <taxon>Sacoglossa</taxon>
        <taxon>Placobranchoidea</taxon>
        <taxon>Plakobranchidae</taxon>
        <taxon>Elysia</taxon>
    </lineage>
</organism>
<sequence>MPGRSPISPKSRSTRSPSANNRTTDLSESDEDVKYISAANFSTRSTASSHAGSQDDSLLAEDDDDFQEKSYSGSPHQLETKVRSRVGTRTRGSSSTSPGLQTYGGQRLYPDLSDDSFNSIGDGPSPKDGNKNKHKKVYPSLPKVVQDPESRKIKNMPSLQEKLKDDSSRSSNIFFFPVLVLIALILFIYFGGLPRTVGDTADANLNIFEKYIKGIDYLQKEFPQQSPRLWRTLKSSAKHVLNATDPVYPVVVLMAAPIQNFELTKCLAERVASFYQASMTGDSVNVKTCDIRGYKNLQDARQKKALDDEMTQTFSENGGKSFVIVNLQDLAPEAALILHGFCDNDNAPYKDVMILMTLHFSPKDLQPSGNGKFGEEDVEVYLRNLWGRGLVADKVGALLSRVGNNIVIIGEEASESVKKVCKI</sequence>
<dbReference type="GO" id="GO:0016020">
    <property type="term" value="C:membrane"/>
    <property type="evidence" value="ECO:0007669"/>
    <property type="project" value="TreeGrafter"/>
</dbReference>
<feature type="compositionally biased region" description="Polar residues" evidence="10">
    <location>
        <begin position="39"/>
        <end position="54"/>
    </location>
</feature>
<dbReference type="OrthoDB" id="6258998at2759"/>
<evidence type="ECO:0000313" key="13">
    <source>
        <dbReference type="EMBL" id="RUS79103.1"/>
    </source>
</evidence>
<dbReference type="Pfam" id="PF05609">
    <property type="entry name" value="LAP1_C"/>
    <property type="match status" value="1"/>
</dbReference>
<dbReference type="GO" id="GO:0001671">
    <property type="term" value="F:ATPase activator activity"/>
    <property type="evidence" value="ECO:0007669"/>
    <property type="project" value="InterPro"/>
</dbReference>
<dbReference type="InterPro" id="IPR008662">
    <property type="entry name" value="TOIP1/2"/>
</dbReference>
<evidence type="ECO:0000256" key="7">
    <source>
        <dbReference type="ARBA" id="ARBA00023180"/>
    </source>
</evidence>
<dbReference type="InterPro" id="IPR046753">
    <property type="entry name" value="TOIP1/2_C"/>
</dbReference>
<keyword evidence="5 11" id="KW-1133">Transmembrane helix</keyword>
<evidence type="ECO:0000256" key="1">
    <source>
        <dbReference type="ARBA" id="ARBA00004259"/>
    </source>
</evidence>
<name>A0A433TBW8_ELYCH</name>
<comment type="similarity">
    <text evidence="2">Belongs to the TOR1AIP family.</text>
</comment>
<evidence type="ECO:0000256" key="10">
    <source>
        <dbReference type="SAM" id="MobiDB-lite"/>
    </source>
</evidence>
<feature type="compositionally biased region" description="Polar residues" evidence="10">
    <location>
        <begin position="8"/>
        <end position="26"/>
    </location>
</feature>
<gene>
    <name evidence="13" type="ORF">EGW08_013156</name>
</gene>
<dbReference type="GO" id="GO:0061024">
    <property type="term" value="P:membrane organization"/>
    <property type="evidence" value="ECO:0007669"/>
    <property type="project" value="TreeGrafter"/>
</dbReference>
<dbReference type="EMBL" id="RQTK01000471">
    <property type="protein sequence ID" value="RUS79103.1"/>
    <property type="molecule type" value="Genomic_DNA"/>
</dbReference>
<keyword evidence="3" id="KW-0597">Phosphoprotein</keyword>
<dbReference type="PANTHER" id="PTHR18843">
    <property type="entry name" value="TORSIN-1A-INTERACTING PROTEIN"/>
    <property type="match status" value="1"/>
</dbReference>
<evidence type="ECO:0000256" key="4">
    <source>
        <dbReference type="ARBA" id="ARBA00022692"/>
    </source>
</evidence>
<keyword evidence="4 11" id="KW-0812">Transmembrane</keyword>
<dbReference type="Proteomes" id="UP000271974">
    <property type="component" value="Unassembled WGS sequence"/>
</dbReference>
<dbReference type="STRING" id="188477.A0A433TBW8"/>
<feature type="domain" description="Torsin-1A-interacting protein 1/2 AAA+ activator" evidence="12">
    <location>
        <begin position="207"/>
        <end position="383"/>
    </location>
</feature>
<keyword evidence="7" id="KW-0325">Glycoprotein</keyword>
<evidence type="ECO:0000256" key="2">
    <source>
        <dbReference type="ARBA" id="ARBA00007860"/>
    </source>
</evidence>
<evidence type="ECO:0000313" key="14">
    <source>
        <dbReference type="Proteomes" id="UP000271974"/>
    </source>
</evidence>
<keyword evidence="6 11" id="KW-0472">Membrane</keyword>
<keyword evidence="14" id="KW-1185">Reference proteome</keyword>
<evidence type="ECO:0000256" key="9">
    <source>
        <dbReference type="ARBA" id="ARBA00037847"/>
    </source>
</evidence>
<comment type="caution">
    <text evidence="13">The sequence shown here is derived from an EMBL/GenBank/DDBJ whole genome shotgun (WGS) entry which is preliminary data.</text>
</comment>
<protein>
    <recommendedName>
        <fullName evidence="12">Torsin-1A-interacting protein 1/2 AAA+ activator domain-containing protein</fullName>
    </recommendedName>
</protein>
<keyword evidence="8" id="KW-0539">Nucleus</keyword>
<feature type="transmembrane region" description="Helical" evidence="11">
    <location>
        <begin position="173"/>
        <end position="192"/>
    </location>
</feature>